<dbReference type="InterPro" id="IPR045177">
    <property type="entry name" value="FDM1-5/IDN2"/>
</dbReference>
<dbReference type="AlphaFoldDB" id="A0A8J5I254"/>
<dbReference type="InterPro" id="IPR038588">
    <property type="entry name" value="XS_domain_sf"/>
</dbReference>
<evidence type="ECO:0000313" key="3">
    <source>
        <dbReference type="EMBL" id="KAG6526881.1"/>
    </source>
</evidence>
<feature type="compositionally biased region" description="Basic and acidic residues" evidence="1">
    <location>
        <begin position="578"/>
        <end position="588"/>
    </location>
</feature>
<feature type="region of interest" description="Disordered" evidence="1">
    <location>
        <begin position="207"/>
        <end position="229"/>
    </location>
</feature>
<dbReference type="Proteomes" id="UP000734854">
    <property type="component" value="Unassembled WGS sequence"/>
</dbReference>
<dbReference type="InterPro" id="IPR005380">
    <property type="entry name" value="XS_domain"/>
</dbReference>
<dbReference type="Gene3D" id="3.30.70.2890">
    <property type="entry name" value="XS domain"/>
    <property type="match status" value="2"/>
</dbReference>
<comment type="caution">
    <text evidence="3">The sequence shown here is derived from an EMBL/GenBank/DDBJ whole genome shotgun (WGS) entry which is preliminary data.</text>
</comment>
<organism evidence="3 4">
    <name type="scientific">Zingiber officinale</name>
    <name type="common">Ginger</name>
    <name type="synonym">Amomum zingiber</name>
    <dbReference type="NCBI Taxonomy" id="94328"/>
    <lineage>
        <taxon>Eukaryota</taxon>
        <taxon>Viridiplantae</taxon>
        <taxon>Streptophyta</taxon>
        <taxon>Embryophyta</taxon>
        <taxon>Tracheophyta</taxon>
        <taxon>Spermatophyta</taxon>
        <taxon>Magnoliopsida</taxon>
        <taxon>Liliopsida</taxon>
        <taxon>Zingiberales</taxon>
        <taxon>Zingiberaceae</taxon>
        <taxon>Zingiber</taxon>
    </lineage>
</organism>
<proteinExistence type="predicted"/>
<dbReference type="GO" id="GO:0080188">
    <property type="term" value="P:gene silencing by siRNA-directed DNA methylation"/>
    <property type="evidence" value="ECO:0007669"/>
    <property type="project" value="InterPro"/>
</dbReference>
<evidence type="ECO:0000256" key="1">
    <source>
        <dbReference type="SAM" id="MobiDB-lite"/>
    </source>
</evidence>
<name>A0A8J5I254_ZINOF</name>
<feature type="compositionally biased region" description="Basic and acidic residues" evidence="1">
    <location>
        <begin position="554"/>
        <end position="565"/>
    </location>
</feature>
<accession>A0A8J5I254</accession>
<feature type="region of interest" description="Disordered" evidence="1">
    <location>
        <begin position="535"/>
        <end position="588"/>
    </location>
</feature>
<keyword evidence="4" id="KW-1185">Reference proteome</keyword>
<protein>
    <recommendedName>
        <fullName evidence="2">XS domain-containing protein</fullName>
    </recommendedName>
</protein>
<dbReference type="PANTHER" id="PTHR21596:SF51">
    <property type="entry name" value="OS01G0147700 PROTEIN"/>
    <property type="match status" value="1"/>
</dbReference>
<dbReference type="EMBL" id="JACMSC010000003">
    <property type="protein sequence ID" value="KAG6526881.1"/>
    <property type="molecule type" value="Genomic_DNA"/>
</dbReference>
<feature type="compositionally biased region" description="Polar residues" evidence="1">
    <location>
        <begin position="211"/>
        <end position="223"/>
    </location>
</feature>
<dbReference type="Pfam" id="PF03468">
    <property type="entry name" value="XS"/>
    <property type="match status" value="1"/>
</dbReference>
<evidence type="ECO:0000259" key="2">
    <source>
        <dbReference type="Pfam" id="PF03468"/>
    </source>
</evidence>
<evidence type="ECO:0000313" key="4">
    <source>
        <dbReference type="Proteomes" id="UP000734854"/>
    </source>
</evidence>
<reference evidence="3 4" key="1">
    <citation type="submission" date="2020-08" db="EMBL/GenBank/DDBJ databases">
        <title>Plant Genome Project.</title>
        <authorList>
            <person name="Zhang R.-G."/>
        </authorList>
    </citation>
    <scope>NUCLEOTIDE SEQUENCE [LARGE SCALE GENOMIC DNA]</scope>
    <source>
        <tissue evidence="3">Rhizome</tissue>
    </source>
</reference>
<dbReference type="PANTHER" id="PTHR21596">
    <property type="entry name" value="RIBONUCLEASE P SUBUNIT P38"/>
    <property type="match status" value="1"/>
</dbReference>
<feature type="domain" description="XS" evidence="2">
    <location>
        <begin position="61"/>
        <end position="124"/>
    </location>
</feature>
<feature type="compositionally biased region" description="Polar residues" evidence="1">
    <location>
        <begin position="536"/>
        <end position="552"/>
    </location>
</feature>
<gene>
    <name evidence="3" type="ORF">ZIOFF_008968</name>
</gene>
<sequence length="588" mass="67128">MYFEKHFKESRRGRKEWIELQGDISSALHGWLALSDNYNEDNDIGRYLKKHGELKTVKQETEEEKKKNGMVIFCVTYRWVGFENAMYFEKHFKVSRRGRKEWIELQGDSSSALHGWFALSDDYNEDNDIGRYLKKHGELKTAKQNHNDAKGLYNVSFPYFSELEMVYGKDRATCLIAEDPMMAAQNITDMDAGLTISGDNSLAEKGVEVDSMSNQQPSVTSRASHSKEKNPLTEFKKFRRGQRLQLCKMSILTSSKSSKMPQVLEMLDKYGFVGKNKYKATQVICEDPVKQDAMVEEVVVSWRQQPILQQEAMAGEVVVLWRQKPVIQQEEEAQEEAETEEVMVSWHQQPILQQEAEVKKVVVSRCQKPNTGYLNLKKGLGIVDVVSNALSNTSFNKQPNKQVFIQFNDIQVLFAFKQIPGYTCVLTIEETINDAPKPTMSSRRCTQQTSLLVSFLRNEYLAISFDYFSDPIVEIATLKTLYDVSISKKPNWELTSNNDQLMSMDRASTHVTDLTKSPEARAPSEFRFRGKRLVLRQSSPPNLSTPGGSQVQIHEAKAKEKHYRESAGPMGDLAELDAEARAAKNKEE</sequence>